<dbReference type="OrthoDB" id="62654at2759"/>
<reference evidence="2" key="2">
    <citation type="submission" date="2019-06" db="EMBL/GenBank/DDBJ databases">
        <title>Genomics analysis of Aphanomyces spp. identifies a new class of oomycete effector associated with host adaptation.</title>
        <authorList>
            <person name="Gaulin E."/>
        </authorList>
    </citation>
    <scope>NUCLEOTIDE SEQUENCE</scope>
    <source>
        <strain evidence="2">CBS 578.67</strain>
    </source>
</reference>
<dbReference type="EMBL" id="CAADRA010006964">
    <property type="protein sequence ID" value="VFT97610.1"/>
    <property type="molecule type" value="Genomic_DNA"/>
</dbReference>
<sequence>MVYHFDEDGNFIEAEGANVEGSSLRTTLQSPYEPRKLPTIETMLSVPVEFLLRNVHVPSEACVMLQLGDLGADLDLLFEHIREQTSDYFRCHDILKETVRQSLTNSLYITESVTRNTAKAGIKANLVLLNDRVHDVLRQMESHLHTLRLFAEMNAILAQECDHTDASAMGAMKRQILEVENLLIKRVHSIVAADIQLDDWCPVDIWPDFVYNINSQATSTTQIPETEQKVDESQSSSSSLYAATRHRDDTPFDDNPVVG</sequence>
<evidence type="ECO:0000313" key="4">
    <source>
        <dbReference type="Proteomes" id="UP000332933"/>
    </source>
</evidence>
<protein>
    <submittedName>
        <fullName evidence="3">Aste57867_20933 protein</fullName>
    </submittedName>
</protein>
<evidence type="ECO:0000313" key="2">
    <source>
        <dbReference type="EMBL" id="KAF0687323.1"/>
    </source>
</evidence>
<dbReference type="AlphaFoldDB" id="A0A485LGU4"/>
<evidence type="ECO:0000313" key="3">
    <source>
        <dbReference type="EMBL" id="VFT97610.1"/>
    </source>
</evidence>
<gene>
    <name evidence="3" type="primary">Aste57867_20933</name>
    <name evidence="2" type="ORF">As57867_020865</name>
    <name evidence="3" type="ORF">ASTE57867_20933</name>
</gene>
<dbReference type="EMBL" id="VJMH01006938">
    <property type="protein sequence ID" value="KAF0687323.1"/>
    <property type="molecule type" value="Genomic_DNA"/>
</dbReference>
<organism evidence="3 4">
    <name type="scientific">Aphanomyces stellatus</name>
    <dbReference type="NCBI Taxonomy" id="120398"/>
    <lineage>
        <taxon>Eukaryota</taxon>
        <taxon>Sar</taxon>
        <taxon>Stramenopiles</taxon>
        <taxon>Oomycota</taxon>
        <taxon>Saprolegniomycetes</taxon>
        <taxon>Saprolegniales</taxon>
        <taxon>Verrucalvaceae</taxon>
        <taxon>Aphanomyces</taxon>
    </lineage>
</organism>
<dbReference type="Proteomes" id="UP000332933">
    <property type="component" value="Unassembled WGS sequence"/>
</dbReference>
<accession>A0A485LGU4</accession>
<reference evidence="3 4" key="1">
    <citation type="submission" date="2019-03" db="EMBL/GenBank/DDBJ databases">
        <authorList>
            <person name="Gaulin E."/>
            <person name="Dumas B."/>
        </authorList>
    </citation>
    <scope>NUCLEOTIDE SEQUENCE [LARGE SCALE GENOMIC DNA]</scope>
    <source>
        <strain evidence="3">CBS 568.67</strain>
    </source>
</reference>
<evidence type="ECO:0000256" key="1">
    <source>
        <dbReference type="SAM" id="MobiDB-lite"/>
    </source>
</evidence>
<name>A0A485LGU4_9STRA</name>
<keyword evidence="4" id="KW-1185">Reference proteome</keyword>
<feature type="region of interest" description="Disordered" evidence="1">
    <location>
        <begin position="222"/>
        <end position="259"/>
    </location>
</feature>
<proteinExistence type="predicted"/>